<evidence type="ECO:0000256" key="2">
    <source>
        <dbReference type="SAM" id="SignalP"/>
    </source>
</evidence>
<dbReference type="KEGG" id="pke:DLD99_01800"/>
<keyword evidence="5" id="KW-1185">Reference proteome</keyword>
<organism evidence="4 5">
    <name type="scientific">Pseudomonas kribbensis</name>
    <dbReference type="NCBI Taxonomy" id="1628086"/>
    <lineage>
        <taxon>Bacteria</taxon>
        <taxon>Pseudomonadati</taxon>
        <taxon>Pseudomonadota</taxon>
        <taxon>Gammaproteobacteria</taxon>
        <taxon>Pseudomonadales</taxon>
        <taxon>Pseudomonadaceae</taxon>
        <taxon>Pseudomonas</taxon>
    </lineage>
</organism>
<sequence length="335" mass="37133">MRSHSRPITPACTRHKCWLASWTGSALTWTASFALPTAAPAGSDRDEGGGAVHPPPFCPNQTTEQAIKMKTPSLFEFETQPVRILDEQNGETWFVAADVCRVLEIADVKGAYSRLDDDERDTRTMGTPGGPQQVVMINEAGLYSLMFTSRKPQAKRFKRWVTHDVLPSLRKNGSYSLSEKLTVNQQISMSKHRLGLVKELMRTRNRTVRDLLGIEITKLSTAMGLPVPDLETIGSVEPPQADLVADFWAALLQLDTKGIAYNHSKDSQLVALNMPHLVELFAANGIQAIISTEVTNALKRCTEPQFVGMKAVDSTIRKTTTKCWVFKKPVLIQAQ</sequence>
<reference evidence="4 5" key="1">
    <citation type="submission" date="2018-05" db="EMBL/GenBank/DDBJ databases">
        <title>Complete genome sequence of Pseudomonas kribbensis 46-2(T).</title>
        <authorList>
            <person name="Jeong H."/>
            <person name="Lee S.-G."/>
            <person name="Rha E."/>
            <person name="Kim H."/>
        </authorList>
    </citation>
    <scope>NUCLEOTIDE SEQUENCE [LARGE SCALE GENOMIC DNA]</scope>
    <source>
        <strain evidence="4 5">46-2</strain>
    </source>
</reference>
<dbReference type="InterPro" id="IPR003497">
    <property type="entry name" value="BRO_N_domain"/>
</dbReference>
<dbReference type="Pfam" id="PF02498">
    <property type="entry name" value="Bro-N"/>
    <property type="match status" value="1"/>
</dbReference>
<dbReference type="PANTHER" id="PTHR36180">
    <property type="entry name" value="DNA-BINDING PROTEIN-RELATED-RELATED"/>
    <property type="match status" value="1"/>
</dbReference>
<keyword evidence="2" id="KW-0732">Signal</keyword>
<dbReference type="AlphaFoldDB" id="A0A345RIY3"/>
<feature type="signal peptide" evidence="2">
    <location>
        <begin position="1"/>
        <end position="34"/>
    </location>
</feature>
<evidence type="ECO:0000256" key="1">
    <source>
        <dbReference type="SAM" id="MobiDB-lite"/>
    </source>
</evidence>
<feature type="region of interest" description="Disordered" evidence="1">
    <location>
        <begin position="39"/>
        <end position="60"/>
    </location>
</feature>
<name>A0A345RIY3_9PSED</name>
<dbReference type="PANTHER" id="PTHR36180:SF2">
    <property type="entry name" value="BRO FAMILY PROTEIN"/>
    <property type="match status" value="1"/>
</dbReference>
<evidence type="ECO:0000313" key="4">
    <source>
        <dbReference type="EMBL" id="AXI59249.1"/>
    </source>
</evidence>
<dbReference type="Proteomes" id="UP000253720">
    <property type="component" value="Chromosome"/>
</dbReference>
<feature type="domain" description="Bro-N" evidence="3">
    <location>
        <begin position="68"/>
        <end position="173"/>
    </location>
</feature>
<dbReference type="SMART" id="SM01040">
    <property type="entry name" value="Bro-N"/>
    <property type="match status" value="1"/>
</dbReference>
<accession>A0A345RIY3</accession>
<gene>
    <name evidence="4" type="ORF">DLD99_01800</name>
</gene>
<proteinExistence type="predicted"/>
<dbReference type="PROSITE" id="PS51750">
    <property type="entry name" value="BRO_N"/>
    <property type="match status" value="1"/>
</dbReference>
<protein>
    <recommendedName>
        <fullName evidence="3">Bro-N domain-containing protein</fullName>
    </recommendedName>
</protein>
<feature type="chain" id="PRO_5016905269" description="Bro-N domain-containing protein" evidence="2">
    <location>
        <begin position="35"/>
        <end position="335"/>
    </location>
</feature>
<evidence type="ECO:0000259" key="3">
    <source>
        <dbReference type="PROSITE" id="PS51750"/>
    </source>
</evidence>
<evidence type="ECO:0000313" key="5">
    <source>
        <dbReference type="Proteomes" id="UP000253720"/>
    </source>
</evidence>
<dbReference type="EMBL" id="CP029608">
    <property type="protein sequence ID" value="AXI59249.1"/>
    <property type="molecule type" value="Genomic_DNA"/>
</dbReference>